<dbReference type="EMBL" id="CP104013">
    <property type="protein sequence ID" value="UYP46939.1"/>
    <property type="molecule type" value="Genomic_DNA"/>
</dbReference>
<keyword evidence="1" id="KW-1133">Transmembrane helix</keyword>
<protein>
    <recommendedName>
        <fullName evidence="4">CARDB domain-containing protein</fullName>
    </recommendedName>
</protein>
<name>A0ABY6HWK8_9ARCH</name>
<reference evidence="2" key="1">
    <citation type="submission" date="2022-09" db="EMBL/GenBank/DDBJ databases">
        <title>Actin cytoskeleton and complex cell architecture in an #Asgard archaeon.</title>
        <authorList>
            <person name="Ponce Toledo R.I."/>
            <person name="Schleper C."/>
            <person name="Rodrigues Oliveira T."/>
            <person name="Wollweber F."/>
            <person name="Xu J."/>
            <person name="Rittmann S."/>
            <person name="Klingl A."/>
            <person name="Pilhofer M."/>
        </authorList>
    </citation>
    <scope>NUCLEOTIDE SEQUENCE</scope>
    <source>
        <strain evidence="2">B-35</strain>
    </source>
</reference>
<dbReference type="Proteomes" id="UP001208689">
    <property type="component" value="Chromosome"/>
</dbReference>
<evidence type="ECO:0008006" key="4">
    <source>
        <dbReference type="Google" id="ProtNLM"/>
    </source>
</evidence>
<gene>
    <name evidence="2" type="ORF">NEF87_003224</name>
</gene>
<organism evidence="2 3">
    <name type="scientific">Candidatus Lokiarchaeum ossiferum</name>
    <dbReference type="NCBI Taxonomy" id="2951803"/>
    <lineage>
        <taxon>Archaea</taxon>
        <taxon>Promethearchaeati</taxon>
        <taxon>Promethearchaeota</taxon>
        <taxon>Promethearchaeia</taxon>
        <taxon>Promethearchaeales</taxon>
        <taxon>Promethearchaeaceae</taxon>
        <taxon>Candidatus Lokiarchaeum</taxon>
    </lineage>
</organism>
<evidence type="ECO:0000313" key="3">
    <source>
        <dbReference type="Proteomes" id="UP001208689"/>
    </source>
</evidence>
<keyword evidence="1" id="KW-0472">Membrane</keyword>
<proteinExistence type="predicted"/>
<sequence>MRNRFIKVINVIILGLLLGIIPNFSPSNFSTNEVMSNLTWPSSAEDFHDLCISLGVSNIAYLNVNSSYNFQIENKGNITDTAEYSIWVNNSKILEGSHSVEIGIPTVTLGYFNFTAPGIYNITAFVSSTSGEDENWEDNTNTEWIEVVSEPVLKYNIGDFMSYHYSELFTEEAPIQLDITYQSEIDDFNVRLEIIENGTASTPILNTYTRKYGSFLSENPITDMFGIFYWQIGLNVSIGSEFPFFLSSLEITNDTKFNYNEMTLNAWVGEWYGICFYYHKETGVLLTMTNSTTNELMVELTDTNMIEISIPHLTSPSDMDMEYGVTPTNIAWWAEDADPTNYILECNGSLIMNSSWINMENITFDMQDYLPGIYVLSLTVYNAMGQFVSESITVTIVDTTAPVISGPNDTIVSEKTVEFELLWNVTDYLPDSYQILKDGIVIFESSWTEGEISFILENLTVGEYIYELRVNDTSGNIATDNVMVTVSNKSVGLPSYLATFLIIAEIIATVGVLIKKNKKI</sequence>
<keyword evidence="1" id="KW-0812">Transmembrane</keyword>
<feature type="transmembrane region" description="Helical" evidence="1">
    <location>
        <begin position="493"/>
        <end position="514"/>
    </location>
</feature>
<evidence type="ECO:0000313" key="2">
    <source>
        <dbReference type="EMBL" id="UYP46939.1"/>
    </source>
</evidence>
<accession>A0ABY6HWK8</accession>
<keyword evidence="3" id="KW-1185">Reference proteome</keyword>
<evidence type="ECO:0000256" key="1">
    <source>
        <dbReference type="SAM" id="Phobius"/>
    </source>
</evidence>